<feature type="transmembrane region" description="Helical" evidence="14">
    <location>
        <begin position="90"/>
        <end position="107"/>
    </location>
</feature>
<evidence type="ECO:0000256" key="4">
    <source>
        <dbReference type="ARBA" id="ARBA00017350"/>
    </source>
</evidence>
<name>A0ABX6F0L5_KLUMA</name>
<feature type="transmembrane region" description="Helical" evidence="14">
    <location>
        <begin position="122"/>
        <end position="142"/>
    </location>
</feature>
<evidence type="ECO:0000256" key="8">
    <source>
        <dbReference type="ARBA" id="ARBA00022989"/>
    </source>
</evidence>
<evidence type="ECO:0000256" key="10">
    <source>
        <dbReference type="ARBA" id="ARBA00023136"/>
    </source>
</evidence>
<evidence type="ECO:0000256" key="7">
    <source>
        <dbReference type="ARBA" id="ARBA00022692"/>
    </source>
</evidence>
<evidence type="ECO:0000256" key="11">
    <source>
        <dbReference type="ARBA" id="ARBA00029697"/>
    </source>
</evidence>
<keyword evidence="6" id="KW-1003">Cell membrane</keyword>
<dbReference type="Proteomes" id="UP000422736">
    <property type="component" value="Chromosome 7"/>
</dbReference>
<organism evidence="16 17">
    <name type="scientific">Kluyveromyces marxianus</name>
    <name type="common">Yeast</name>
    <name type="synonym">Candida kefyr</name>
    <dbReference type="NCBI Taxonomy" id="4911"/>
    <lineage>
        <taxon>Eukaryota</taxon>
        <taxon>Fungi</taxon>
        <taxon>Dikarya</taxon>
        <taxon>Ascomycota</taxon>
        <taxon>Saccharomycotina</taxon>
        <taxon>Saccharomycetes</taxon>
        <taxon>Saccharomycetales</taxon>
        <taxon>Saccharomycetaceae</taxon>
        <taxon>Kluyveromyces</taxon>
    </lineage>
</organism>
<feature type="transmembrane region" description="Helical" evidence="14">
    <location>
        <begin position="32"/>
        <end position="52"/>
    </location>
</feature>
<proteinExistence type="inferred from homology"/>
<evidence type="ECO:0000256" key="1">
    <source>
        <dbReference type="ARBA" id="ARBA00004651"/>
    </source>
</evidence>
<dbReference type="PROSITE" id="PS50002">
    <property type="entry name" value="SH3"/>
    <property type="match status" value="1"/>
</dbReference>
<comment type="subcellular location">
    <subcellularLocation>
        <location evidence="1">Cell membrane</location>
        <topology evidence="1">Multi-pass membrane protein</topology>
    </subcellularLocation>
</comment>
<feature type="transmembrane region" description="Helical" evidence="14">
    <location>
        <begin position="64"/>
        <end position="83"/>
    </location>
</feature>
<evidence type="ECO:0000256" key="14">
    <source>
        <dbReference type="SAM" id="Phobius"/>
    </source>
</evidence>
<gene>
    <name evidence="16" type="primary">SHO1</name>
    <name evidence="16" type="ORF">FIM1_4457</name>
</gene>
<keyword evidence="5 13" id="KW-0728">SH3 domain</keyword>
<dbReference type="InterPro" id="IPR001452">
    <property type="entry name" value="SH3_domain"/>
</dbReference>
<evidence type="ECO:0000313" key="17">
    <source>
        <dbReference type="Proteomes" id="UP000422736"/>
    </source>
</evidence>
<evidence type="ECO:0000256" key="5">
    <source>
        <dbReference type="ARBA" id="ARBA00022443"/>
    </source>
</evidence>
<dbReference type="PRINTS" id="PR00452">
    <property type="entry name" value="SH3DOMAIN"/>
</dbReference>
<dbReference type="SMART" id="SM00326">
    <property type="entry name" value="SH3"/>
    <property type="match status" value="1"/>
</dbReference>
<evidence type="ECO:0000256" key="12">
    <source>
        <dbReference type="ARBA" id="ARBA00030785"/>
    </source>
</evidence>
<keyword evidence="17" id="KW-1185">Reference proteome</keyword>
<dbReference type="SUPFAM" id="SSF50044">
    <property type="entry name" value="SH3-domain"/>
    <property type="match status" value="1"/>
</dbReference>
<dbReference type="InterPro" id="IPR036028">
    <property type="entry name" value="SH3-like_dom_sf"/>
</dbReference>
<comment type="similarity">
    <text evidence="2">Belongs to the SHO1 family.</text>
</comment>
<evidence type="ECO:0000256" key="3">
    <source>
        <dbReference type="ARBA" id="ARBA00016255"/>
    </source>
</evidence>
<evidence type="ECO:0000256" key="2">
    <source>
        <dbReference type="ARBA" id="ARBA00009739"/>
    </source>
</evidence>
<dbReference type="EMBL" id="CP015061">
    <property type="protein sequence ID" value="QGN18135.1"/>
    <property type="molecule type" value="Genomic_DNA"/>
</dbReference>
<dbReference type="Gene3D" id="2.30.30.40">
    <property type="entry name" value="SH3 Domains"/>
    <property type="match status" value="1"/>
</dbReference>
<evidence type="ECO:0000256" key="9">
    <source>
        <dbReference type="ARBA" id="ARBA00023016"/>
    </source>
</evidence>
<keyword evidence="8 14" id="KW-1133">Transmembrane helix</keyword>
<keyword evidence="9" id="KW-0346">Stress response</keyword>
<feature type="domain" description="SH3" evidence="15">
    <location>
        <begin position="298"/>
        <end position="359"/>
    </location>
</feature>
<dbReference type="InterPro" id="IPR035522">
    <property type="entry name" value="Sho1_SH3"/>
</dbReference>
<accession>A0ABX6F0L5</accession>
<keyword evidence="7 14" id="KW-0812">Transmembrane</keyword>
<reference evidence="16 17" key="2">
    <citation type="submission" date="2019-11" db="EMBL/GenBank/DDBJ databases">
        <authorList>
            <person name="Lu H."/>
        </authorList>
    </citation>
    <scope>NUCLEOTIDE SEQUENCE [LARGE SCALE GENOMIC DNA]</scope>
    <source>
        <strain evidence="16 17">FIM1</strain>
    </source>
</reference>
<dbReference type="Pfam" id="PF00018">
    <property type="entry name" value="SH3_1"/>
    <property type="match status" value="1"/>
</dbReference>
<keyword evidence="10 14" id="KW-0472">Membrane</keyword>
<dbReference type="CDD" id="cd11855">
    <property type="entry name" value="SH3_Sho1p"/>
    <property type="match status" value="1"/>
</dbReference>
<evidence type="ECO:0000313" key="16">
    <source>
        <dbReference type="EMBL" id="QGN18135.1"/>
    </source>
</evidence>
<protein>
    <recommendedName>
        <fullName evidence="4">High osmolarity signaling protein SHO1</fullName>
    </recommendedName>
    <alternativeName>
        <fullName evidence="3">High osmolarity signaling protein sho1</fullName>
    </alternativeName>
    <alternativeName>
        <fullName evidence="11 12">Osmosensor SHO1</fullName>
    </alternativeName>
</protein>
<evidence type="ECO:0000256" key="6">
    <source>
        <dbReference type="ARBA" id="ARBA00022475"/>
    </source>
</evidence>
<evidence type="ECO:0000259" key="15">
    <source>
        <dbReference type="PROSITE" id="PS50002"/>
    </source>
</evidence>
<reference evidence="16 17" key="1">
    <citation type="submission" date="2016-03" db="EMBL/GenBank/DDBJ databases">
        <title>How can Kluyveromyces marxianus grow so fast - potential evolutionary course in Saccharomyces Complex revealed by comparative genomics.</title>
        <authorList>
            <person name="Mo W."/>
            <person name="Lu W."/>
            <person name="Yang X."/>
            <person name="Qi J."/>
            <person name="Lv H."/>
        </authorList>
    </citation>
    <scope>NUCLEOTIDE SEQUENCE [LARGE SCALE GENOMIC DNA]</scope>
    <source>
        <strain evidence="16 17">FIM1</strain>
    </source>
</reference>
<sequence length="360" mass="39864">MVLIRRSQARAVRQNSHVKHEFHISSFLGDPFAIGTISIAFVAWVIALGGSIAVASSSVSFPRFSWWSIVYQILVLLTLFGMYCMDLVDYYRTFLTCAVGVAFVYTSNSTNSIVYNQGSNSGAAAAGFILLSMINLVWVFYFGGDNASPTNRWIDSFSLRGIRPSVVETTMGIARSQRLPPKPVYPYQYQEDLRSNSLHDLQHNSEDEENIERTGNLYAPELQSSTKYVSSTVLNGFENTDHSSSKPNLNLDLAAPNTATFNTQASNSFITDTTNANTDTTMGDTLGLYSDIGDELNSFPYTAEALYTYQADESDAYEISFEQGEILKVGDIEGRWWKAKKSTGQTGIIPSNYVKLLDGK</sequence>
<evidence type="ECO:0000256" key="13">
    <source>
        <dbReference type="PROSITE-ProRule" id="PRU00192"/>
    </source>
</evidence>